<keyword evidence="5" id="KW-0645">Protease</keyword>
<dbReference type="InterPro" id="IPR036138">
    <property type="entry name" value="PBP_dimer_sf"/>
</dbReference>
<comment type="subcellular location">
    <subcellularLocation>
        <location evidence="1">Membrane</location>
    </subcellularLocation>
</comment>
<dbReference type="SUPFAM" id="SSF56519">
    <property type="entry name" value="Penicillin binding protein dimerisation domain"/>
    <property type="match status" value="1"/>
</dbReference>
<proteinExistence type="predicted"/>
<dbReference type="SUPFAM" id="SSF56601">
    <property type="entry name" value="beta-lactamase/transpeptidase-like"/>
    <property type="match status" value="1"/>
</dbReference>
<dbReference type="Proteomes" id="UP000265341">
    <property type="component" value="Unassembled WGS sequence"/>
</dbReference>
<keyword evidence="3" id="KW-0812">Transmembrane</keyword>
<dbReference type="RefSeq" id="WP_119280098.1">
    <property type="nucleotide sequence ID" value="NZ_QWLA01000092.1"/>
</dbReference>
<feature type="transmembrane region" description="Helical" evidence="3">
    <location>
        <begin position="9"/>
        <end position="32"/>
    </location>
</feature>
<sequence length="455" mass="49215">MTQASLHRVWVVIIAFVCYGMAVGYGLVQLALHAPQLQPRNPQPSKALPPRGTLLARDGTPLAMSSRAGERLYPLGLSASQVLGFAERDPRGVAGKGLAGLERDLESILAAGRDVRLTLDPAVQSLAEQALWSALESSKADWGTALVMESRTGRLLAVANGPAFDPQAPRQDPALDLSWRNHAFTVALEPGSTMKAITAATLLEQRKANLDTVVEAPMYYRVGGWTINDAVSHPPKLTLAEVLRYSSNVGISKLASGMDRSRLYESMQKLHFTDPRLMRGAWLERPQVRPPEQWGPSEYANATFGQGFLITPLHLAAAFNALANDGVYLPPQLVQGAVGEGERVFRSEVARSIRKALTDGVAPQARLEGYRLGGKTGTAQVVVDGRYSRTVYNALFAGFIPSDKPRVTVVVVLHHPKGPRIHGSMVAAPVFREIAAGLFSLWGEPPRLEASSKSR</sequence>
<dbReference type="Gene3D" id="3.40.710.10">
    <property type="entry name" value="DD-peptidase/beta-lactamase superfamily"/>
    <property type="match status" value="1"/>
</dbReference>
<evidence type="ECO:0000256" key="3">
    <source>
        <dbReference type="SAM" id="Phobius"/>
    </source>
</evidence>
<dbReference type="AlphaFoldDB" id="A0A399EFU8"/>
<reference evidence="5 6" key="1">
    <citation type="submission" date="2018-08" db="EMBL/GenBank/DDBJ databases">
        <title>Meiothermus roseus NBRC 110900 genome sequencing project.</title>
        <authorList>
            <person name="Da Costa M.S."/>
            <person name="Albuquerque L."/>
            <person name="Raposo P."/>
            <person name="Froufe H.J.C."/>
            <person name="Barroso C.S."/>
            <person name="Egas C."/>
        </authorList>
    </citation>
    <scope>NUCLEOTIDE SEQUENCE [LARGE SCALE GENOMIC DNA]</scope>
    <source>
        <strain evidence="5 6">NBRC 110900</strain>
    </source>
</reference>
<dbReference type="InterPro" id="IPR001460">
    <property type="entry name" value="PCN-bd_Tpept"/>
</dbReference>
<evidence type="ECO:0000256" key="1">
    <source>
        <dbReference type="ARBA" id="ARBA00004370"/>
    </source>
</evidence>
<dbReference type="Pfam" id="PF00905">
    <property type="entry name" value="Transpeptidase"/>
    <property type="match status" value="1"/>
</dbReference>
<dbReference type="PANTHER" id="PTHR30627:SF1">
    <property type="entry name" value="PEPTIDOGLYCAN D,D-TRANSPEPTIDASE FTSI"/>
    <property type="match status" value="1"/>
</dbReference>
<dbReference type="Gene3D" id="3.90.1310.10">
    <property type="entry name" value="Penicillin-binding protein 2a (Domain 2)"/>
    <property type="match status" value="1"/>
</dbReference>
<dbReference type="Gene3D" id="3.30.450.330">
    <property type="match status" value="1"/>
</dbReference>
<dbReference type="GO" id="GO:0005886">
    <property type="term" value="C:plasma membrane"/>
    <property type="evidence" value="ECO:0007669"/>
    <property type="project" value="TreeGrafter"/>
</dbReference>
<dbReference type="InterPro" id="IPR050515">
    <property type="entry name" value="Beta-lactam/transpept"/>
</dbReference>
<accession>A0A399EFU8</accession>
<evidence type="ECO:0000259" key="4">
    <source>
        <dbReference type="Pfam" id="PF00905"/>
    </source>
</evidence>
<dbReference type="EC" id="3.4.16.4" evidence="5"/>
<gene>
    <name evidence="5" type="primary">penA</name>
    <name evidence="5" type="ORF">Mrose_03250</name>
</gene>
<organism evidence="5 6">
    <name type="scientific">Calidithermus roseus</name>
    <dbReference type="NCBI Taxonomy" id="1644118"/>
    <lineage>
        <taxon>Bacteria</taxon>
        <taxon>Thermotogati</taxon>
        <taxon>Deinococcota</taxon>
        <taxon>Deinococci</taxon>
        <taxon>Thermales</taxon>
        <taxon>Thermaceae</taxon>
        <taxon>Calidithermus</taxon>
    </lineage>
</organism>
<keyword evidence="5" id="KW-0121">Carboxypeptidase</keyword>
<dbReference type="GO" id="GO:0071555">
    <property type="term" value="P:cell wall organization"/>
    <property type="evidence" value="ECO:0007669"/>
    <property type="project" value="TreeGrafter"/>
</dbReference>
<dbReference type="PANTHER" id="PTHR30627">
    <property type="entry name" value="PEPTIDOGLYCAN D,D-TRANSPEPTIDASE"/>
    <property type="match status" value="1"/>
</dbReference>
<protein>
    <submittedName>
        <fullName evidence="5">Putative peptidoglycan D,D-transpeptidase PenA</fullName>
        <ecNumber evidence="5">3.4.16.4</ecNumber>
    </submittedName>
</protein>
<comment type="caution">
    <text evidence="5">The sequence shown here is derived from an EMBL/GenBank/DDBJ whole genome shotgun (WGS) entry which is preliminary data.</text>
</comment>
<dbReference type="EMBL" id="QWLA01000092">
    <property type="protein sequence ID" value="RIH82828.1"/>
    <property type="molecule type" value="Genomic_DNA"/>
</dbReference>
<dbReference type="InterPro" id="IPR012338">
    <property type="entry name" value="Beta-lactam/transpept-like"/>
</dbReference>
<keyword evidence="5" id="KW-0378">Hydrolase</keyword>
<dbReference type="GO" id="GO:0009002">
    <property type="term" value="F:serine-type D-Ala-D-Ala carboxypeptidase activity"/>
    <property type="evidence" value="ECO:0007669"/>
    <property type="project" value="UniProtKB-EC"/>
</dbReference>
<keyword evidence="2 3" id="KW-0472">Membrane</keyword>
<evidence type="ECO:0000256" key="2">
    <source>
        <dbReference type="ARBA" id="ARBA00023136"/>
    </source>
</evidence>
<feature type="domain" description="Penicillin-binding protein transpeptidase" evidence="4">
    <location>
        <begin position="143"/>
        <end position="435"/>
    </location>
</feature>
<evidence type="ECO:0000313" key="5">
    <source>
        <dbReference type="EMBL" id="RIH82828.1"/>
    </source>
</evidence>
<dbReference type="OrthoDB" id="9804124at2"/>
<evidence type="ECO:0000313" key="6">
    <source>
        <dbReference type="Proteomes" id="UP000265341"/>
    </source>
</evidence>
<keyword evidence="6" id="KW-1185">Reference proteome</keyword>
<name>A0A399EFU8_9DEIN</name>
<dbReference type="GO" id="GO:0008658">
    <property type="term" value="F:penicillin binding"/>
    <property type="evidence" value="ECO:0007669"/>
    <property type="project" value="InterPro"/>
</dbReference>
<keyword evidence="3" id="KW-1133">Transmembrane helix</keyword>